<dbReference type="PROSITE" id="PS51918">
    <property type="entry name" value="RADICAL_SAM"/>
    <property type="match status" value="1"/>
</dbReference>
<evidence type="ECO:0000256" key="5">
    <source>
        <dbReference type="ARBA" id="ARBA00022723"/>
    </source>
</evidence>
<dbReference type="GO" id="GO:0046872">
    <property type="term" value="F:metal ion binding"/>
    <property type="evidence" value="ECO:0007669"/>
    <property type="project" value="UniProtKB-KW"/>
</dbReference>
<feature type="domain" description="Radical SAM core" evidence="9">
    <location>
        <begin position="16"/>
        <end position="259"/>
    </location>
</feature>
<protein>
    <recommendedName>
        <fullName evidence="9">Radical SAM core domain-containing protein</fullName>
    </recommendedName>
</protein>
<name>A0A1F4U1P3_UNCW3</name>
<comment type="cofactor">
    <cofactor evidence="1">
        <name>[4Fe-4S] cluster</name>
        <dbReference type="ChEBI" id="CHEBI:49883"/>
    </cofactor>
</comment>
<gene>
    <name evidence="10" type="ORF">A2Y85_05345</name>
</gene>
<dbReference type="SFLD" id="SFLDG01066">
    <property type="entry name" value="organic_radical-activating_enz"/>
    <property type="match status" value="1"/>
</dbReference>
<evidence type="ECO:0000256" key="7">
    <source>
        <dbReference type="ARBA" id="ARBA00023004"/>
    </source>
</evidence>
<dbReference type="Pfam" id="PF13353">
    <property type="entry name" value="Fer4_12"/>
    <property type="match status" value="1"/>
</dbReference>
<dbReference type="InterPro" id="IPR013785">
    <property type="entry name" value="Aldolase_TIM"/>
</dbReference>
<keyword evidence="8" id="KW-0411">Iron-sulfur</keyword>
<dbReference type="EMBL" id="MEUM01000165">
    <property type="protein sequence ID" value="OGC38832.1"/>
    <property type="molecule type" value="Genomic_DNA"/>
</dbReference>
<keyword evidence="5" id="KW-0479">Metal-binding</keyword>
<evidence type="ECO:0000259" key="9">
    <source>
        <dbReference type="PROSITE" id="PS51918"/>
    </source>
</evidence>
<keyword evidence="7" id="KW-0408">Iron</keyword>
<keyword evidence="3" id="KW-0004">4Fe-4S</keyword>
<evidence type="ECO:0000256" key="4">
    <source>
        <dbReference type="ARBA" id="ARBA00022691"/>
    </source>
</evidence>
<dbReference type="PANTHER" id="PTHR30352:SF4">
    <property type="entry name" value="PYRUVATE FORMATE-LYASE 2-ACTIVATING ENZYME"/>
    <property type="match status" value="1"/>
</dbReference>
<evidence type="ECO:0000256" key="8">
    <source>
        <dbReference type="ARBA" id="ARBA00023014"/>
    </source>
</evidence>
<dbReference type="Proteomes" id="UP000177025">
    <property type="component" value="Unassembled WGS sequence"/>
</dbReference>
<dbReference type="InterPro" id="IPR007197">
    <property type="entry name" value="rSAM"/>
</dbReference>
<dbReference type="GO" id="GO:0016491">
    <property type="term" value="F:oxidoreductase activity"/>
    <property type="evidence" value="ECO:0007669"/>
    <property type="project" value="UniProtKB-KW"/>
</dbReference>
<dbReference type="SFLD" id="SFLDS00029">
    <property type="entry name" value="Radical_SAM"/>
    <property type="match status" value="1"/>
</dbReference>
<evidence type="ECO:0000313" key="10">
    <source>
        <dbReference type="EMBL" id="OGC38832.1"/>
    </source>
</evidence>
<dbReference type="NCBIfam" id="TIGR02494">
    <property type="entry name" value="PFLE_PFLC"/>
    <property type="match status" value="1"/>
</dbReference>
<dbReference type="AlphaFoldDB" id="A0A1F4U1P3"/>
<keyword evidence="6" id="KW-0560">Oxidoreductase</keyword>
<dbReference type="SUPFAM" id="SSF102114">
    <property type="entry name" value="Radical SAM enzymes"/>
    <property type="match status" value="1"/>
</dbReference>
<comment type="similarity">
    <text evidence="2">Belongs to the organic radical-activating enzymes family.</text>
</comment>
<evidence type="ECO:0000256" key="3">
    <source>
        <dbReference type="ARBA" id="ARBA00022485"/>
    </source>
</evidence>
<organism evidence="10 11">
    <name type="scientific">candidate division WOR-3 bacterium RBG_13_43_14</name>
    <dbReference type="NCBI Taxonomy" id="1802590"/>
    <lineage>
        <taxon>Bacteria</taxon>
        <taxon>Bacteria division WOR-3</taxon>
    </lineage>
</organism>
<reference evidence="10 11" key="1">
    <citation type="journal article" date="2016" name="Nat. Commun.">
        <title>Thousands of microbial genomes shed light on interconnected biogeochemical processes in an aquifer system.</title>
        <authorList>
            <person name="Anantharaman K."/>
            <person name="Brown C.T."/>
            <person name="Hug L.A."/>
            <person name="Sharon I."/>
            <person name="Castelle C.J."/>
            <person name="Probst A.J."/>
            <person name="Thomas B.C."/>
            <person name="Singh A."/>
            <person name="Wilkins M.J."/>
            <person name="Karaoz U."/>
            <person name="Brodie E.L."/>
            <person name="Williams K.H."/>
            <person name="Hubbard S.S."/>
            <person name="Banfield J.F."/>
        </authorList>
    </citation>
    <scope>NUCLEOTIDE SEQUENCE [LARGE SCALE GENOMIC DNA]</scope>
</reference>
<keyword evidence="4" id="KW-0949">S-adenosyl-L-methionine</keyword>
<evidence type="ECO:0000256" key="2">
    <source>
        <dbReference type="ARBA" id="ARBA00009777"/>
    </source>
</evidence>
<sequence length="269" mass="31090">MQRPGMIFDIKKYTIHDGPGIRTTIFLKGCPLHCQWCQNPESMSFRPERLDRPSRHFYVNSPWVTDRMTIGKLISVNRIIDEIMKDTVFYKASGGGITISGGEPLAQIDFVDSLLKVCKKNRLHTVIDTSGYADWACFEKIRRQTDLFLYDMKIFDRKAHIKYTGVDNTIIFENLEKLIATRAKIAIRFPLIPQVTDAVANMRAIGNFLSKNKIREIDILPFNFLCYEKYNRIGKRYPFRSSRTTRSRIESTVKEFSKSGLSAKIEGWA</sequence>
<accession>A0A1F4U1P3</accession>
<dbReference type="InterPro" id="IPR034457">
    <property type="entry name" value="Organic_radical-activating"/>
</dbReference>
<dbReference type="Gene3D" id="3.20.20.70">
    <property type="entry name" value="Aldolase class I"/>
    <property type="match status" value="1"/>
</dbReference>
<comment type="caution">
    <text evidence="10">The sequence shown here is derived from an EMBL/GenBank/DDBJ whole genome shotgun (WGS) entry which is preliminary data.</text>
</comment>
<dbReference type="GO" id="GO:0051539">
    <property type="term" value="F:4 iron, 4 sulfur cluster binding"/>
    <property type="evidence" value="ECO:0007669"/>
    <property type="project" value="UniProtKB-KW"/>
</dbReference>
<dbReference type="PROSITE" id="PS01087">
    <property type="entry name" value="RADICAL_ACTIVATING"/>
    <property type="match status" value="1"/>
</dbReference>
<dbReference type="PIRSF" id="PIRSF000371">
    <property type="entry name" value="PFL_act_enz"/>
    <property type="match status" value="1"/>
</dbReference>
<evidence type="ECO:0000256" key="1">
    <source>
        <dbReference type="ARBA" id="ARBA00001966"/>
    </source>
</evidence>
<dbReference type="InterPro" id="IPR012839">
    <property type="entry name" value="Organic_radical_activase"/>
</dbReference>
<evidence type="ECO:0000256" key="6">
    <source>
        <dbReference type="ARBA" id="ARBA00023002"/>
    </source>
</evidence>
<dbReference type="InterPro" id="IPR001989">
    <property type="entry name" value="Radical_activat_CS"/>
</dbReference>
<dbReference type="InterPro" id="IPR058240">
    <property type="entry name" value="rSAM_sf"/>
</dbReference>
<proteinExistence type="inferred from homology"/>
<evidence type="ECO:0000313" key="11">
    <source>
        <dbReference type="Proteomes" id="UP000177025"/>
    </source>
</evidence>
<dbReference type="PANTHER" id="PTHR30352">
    <property type="entry name" value="PYRUVATE FORMATE-LYASE-ACTIVATING ENZYME"/>
    <property type="match status" value="1"/>
</dbReference>